<feature type="compositionally biased region" description="Acidic residues" evidence="1">
    <location>
        <begin position="1394"/>
        <end position="1405"/>
    </location>
</feature>
<dbReference type="InterPro" id="IPR027312">
    <property type="entry name" value="Sda1"/>
</dbReference>
<feature type="compositionally biased region" description="Acidic residues" evidence="1">
    <location>
        <begin position="1365"/>
        <end position="1378"/>
    </location>
</feature>
<feature type="compositionally biased region" description="Polar residues" evidence="1">
    <location>
        <begin position="1379"/>
        <end position="1388"/>
    </location>
</feature>
<feature type="non-terminal residue" evidence="4">
    <location>
        <position position="1405"/>
    </location>
</feature>
<dbReference type="GO" id="GO:0000055">
    <property type="term" value="P:ribosomal large subunit export from nucleus"/>
    <property type="evidence" value="ECO:0007669"/>
    <property type="project" value="InterPro"/>
</dbReference>
<feature type="region of interest" description="Disordered" evidence="1">
    <location>
        <begin position="89"/>
        <end position="126"/>
    </location>
</feature>
<dbReference type="PROSITE" id="PS50275">
    <property type="entry name" value="SAC"/>
    <property type="match status" value="1"/>
</dbReference>
<evidence type="ECO:0000313" key="5">
    <source>
        <dbReference type="Proteomes" id="UP000271337"/>
    </source>
</evidence>
<evidence type="ECO:0000259" key="2">
    <source>
        <dbReference type="PROSITE" id="PS50275"/>
    </source>
</evidence>
<organism evidence="4 5">
    <name type="scientific">Hortaea werneckii</name>
    <name type="common">Black yeast</name>
    <name type="synonym">Cladosporium werneckii</name>
    <dbReference type="NCBI Taxonomy" id="91943"/>
    <lineage>
        <taxon>Eukaryota</taxon>
        <taxon>Fungi</taxon>
        <taxon>Dikarya</taxon>
        <taxon>Ascomycota</taxon>
        <taxon>Pezizomycotina</taxon>
        <taxon>Dothideomycetes</taxon>
        <taxon>Dothideomycetidae</taxon>
        <taxon>Mycosphaerellales</taxon>
        <taxon>Teratosphaeriaceae</taxon>
        <taxon>Hortaea</taxon>
    </lineage>
</organism>
<dbReference type="OrthoDB" id="2196187at2759"/>
<proteinExistence type="predicted"/>
<dbReference type="Pfam" id="PF08158">
    <property type="entry name" value="SDA1_HEAT"/>
    <property type="match status" value="1"/>
</dbReference>
<sequence length="1405" mass="157233">VAIIPLSSQAEAEEAIIAAKTASELEGHSECEPTETDVEDGGGTLASADSELPKSALGQTTAFAKNVLQNRGRYGRFAERWFSKAGWNENRRRSQGMSEDSWTKQEEEQESESASNEPSQEGSDSLVDAQGKVASQGDGAWDTKSAAKANSMIVSLTPRLLRAAKLYFSTSGFYFSYDDDISDTLMQRDNSDATTKSVPLCKRFNEEYYWNKHLQHSIIDAEQYAYALPLLQGFVGQRAFGVLYDRQTGHNVVPSPSLDNEISLANPEKTETPHDAEKAEQEELLLTLISRRSVNRAGLRYLRRGVDDAGNVANAVETEQILSPQSQDNEGKIFSLLQVRGSIPLFFSQSPYSFKPQPVLHGTETKNQLALQRHLDKLTERYENVHCACLVDKHGTEKAIGEAFERKMQRLTATQPLNDRKSGFEWFDFHAECKGMRFENVSILLDRLRNPLEAFGWGVREVDHTSKRQYGVIRTNCMDCLDRTNVVQSAIAGWALEQQLLEQGLKIDLKADPETQWFNILWADNGDAISKQYTGTSALKGDFTRTRKRNWIGALSDLSLTLTRYYNNIFSDYFLQLSIDYSLGNVGPSAFDDFEADMTGHDNALDIQRVRADAVDLCITTVIDESRESYIAGWTLGCPHEANTLISHPFEECVLLLTDTALHFCRIDWNAERVDKLERIGLLDILELWKGPYVTSTLGATHTDESTNVGFAFRYNTRNDAVIRSNERTIESEADINEVTPDAGEQLQPEEGSGTRLLAFKVLSRRSSSTKTSGRESQEESELDLLGQICGKLHDSMARAAKEQRGVDHLELEKVPEVQDYPVVSAAEARKSTGYTESIGHSIKKLIWSSPPVKMKRKIGALEKVDADLPNLQHKIRIDPPSYRDDFVGQYSQYASLYELFLQSPTTTDDSGIVRLRDLIDFVSHVADCYPKITEGFAGDLRALIERHHATLEPELRDKIVGSLVLLRRKDIIDSQSLLNTLWPLLISTPSKSLRALLYQKIISDIRTANSKTTNHKLNRSMQTTCHNLIASDPASPKGLWSVKLTRELWKRQVWNDAKAVSIMAAAALSEDAKVVTGGVRFFLGGDQEREEAADDESDADEDIDMGKLRHQAVINKKSAKRDRELKAAKAKVKRKEKKKNAPHPLNFSALHLLHDPQAFAEKLFFQHLQPSQPKVKLNLEQKLHVLNLVSRLVGLHKLTLIPLYSYFLKFLTPRQPSVTSFLASLAQATHNLVPPDALEPLIQKTANEFVSEASAAEVASAGLNAIREVCARQPLAMSETLLQDLVQYRKSKDKGVQMAARGLLSLYREVGAGMLRKRDRGREAALKLRSGEQDATRRFGAVEQGGIEGLELLEKWKDEQGQNVEEDEEKGWDDWDAQSDSSESSGGWINVESEGEDIDISDSE</sequence>
<evidence type="ECO:0000313" key="4">
    <source>
        <dbReference type="EMBL" id="RMX90840.1"/>
    </source>
</evidence>
<accession>A0A3M6XK64</accession>
<comment type="caution">
    <text evidence="4">The sequence shown here is derived from an EMBL/GenBank/DDBJ whole genome shotgun (WGS) entry which is preliminary data.</text>
</comment>
<dbReference type="PANTHER" id="PTHR12730:SF0">
    <property type="entry name" value="PROTEIN SDA1 HOMOLOG"/>
    <property type="match status" value="1"/>
</dbReference>
<feature type="domain" description="HSac2" evidence="3">
    <location>
        <begin position="605"/>
        <end position="758"/>
    </location>
</feature>
<evidence type="ECO:0000259" key="3">
    <source>
        <dbReference type="PROSITE" id="PS51791"/>
    </source>
</evidence>
<feature type="region of interest" description="Disordered" evidence="1">
    <location>
        <begin position="21"/>
        <end position="57"/>
    </location>
</feature>
<dbReference type="Pfam" id="PF12456">
    <property type="entry name" value="hSac2"/>
    <property type="match status" value="1"/>
</dbReference>
<feature type="region of interest" description="Disordered" evidence="1">
    <location>
        <begin position="1354"/>
        <end position="1405"/>
    </location>
</feature>
<dbReference type="GO" id="GO:0042273">
    <property type="term" value="P:ribosomal large subunit biogenesis"/>
    <property type="evidence" value="ECO:0007669"/>
    <property type="project" value="InterPro"/>
</dbReference>
<dbReference type="GO" id="GO:0005730">
    <property type="term" value="C:nucleolus"/>
    <property type="evidence" value="ECO:0007669"/>
    <property type="project" value="TreeGrafter"/>
</dbReference>
<dbReference type="InterPro" id="IPR012977">
    <property type="entry name" value="SDA1_N"/>
</dbReference>
<evidence type="ECO:0000256" key="1">
    <source>
        <dbReference type="SAM" id="MobiDB-lite"/>
    </source>
</evidence>
<dbReference type="Proteomes" id="UP000271337">
    <property type="component" value="Unassembled WGS sequence"/>
</dbReference>
<dbReference type="EMBL" id="QWIL01003132">
    <property type="protein sequence ID" value="RMX90840.1"/>
    <property type="molecule type" value="Genomic_DNA"/>
</dbReference>
<name>A0A3M6XK64_HORWE</name>
<feature type="compositionally biased region" description="Low complexity" evidence="1">
    <location>
        <begin position="112"/>
        <end position="121"/>
    </location>
</feature>
<protein>
    <submittedName>
        <fullName evidence="4">Uncharacterized protein</fullName>
    </submittedName>
</protein>
<dbReference type="PANTHER" id="PTHR12730">
    <property type="entry name" value="HSDA/SDA1-RELATED"/>
    <property type="match status" value="1"/>
</dbReference>
<dbReference type="PROSITE" id="PS51791">
    <property type="entry name" value="HSAC2"/>
    <property type="match status" value="1"/>
</dbReference>
<dbReference type="InterPro" id="IPR002013">
    <property type="entry name" value="SAC_dom"/>
</dbReference>
<feature type="domain" description="SAC" evidence="2">
    <location>
        <begin position="164"/>
        <end position="535"/>
    </location>
</feature>
<dbReference type="GO" id="GO:0006629">
    <property type="term" value="P:lipid metabolic process"/>
    <property type="evidence" value="ECO:0007669"/>
    <property type="project" value="UniProtKB-ARBA"/>
</dbReference>
<reference evidence="4 5" key="1">
    <citation type="journal article" date="2018" name="BMC Genomics">
        <title>Genomic evidence for intraspecific hybridization in a clonal and extremely halotolerant yeast.</title>
        <authorList>
            <person name="Gostincar C."/>
            <person name="Stajich J.E."/>
            <person name="Zupancic J."/>
            <person name="Zalar P."/>
            <person name="Gunde-Cimerman N."/>
        </authorList>
    </citation>
    <scope>NUCLEOTIDE SEQUENCE [LARGE SCALE GENOMIC DNA]</scope>
    <source>
        <strain evidence="4 5">EXF-6669</strain>
    </source>
</reference>
<feature type="non-terminal residue" evidence="4">
    <location>
        <position position="1"/>
    </location>
</feature>
<dbReference type="InterPro" id="IPR022158">
    <property type="entry name" value="Inositol_phosphatase"/>
</dbReference>
<gene>
    <name evidence="4" type="ORF">D0867_15204</name>
</gene>
<dbReference type="InterPro" id="IPR034753">
    <property type="entry name" value="hSac2"/>
</dbReference>
<dbReference type="GO" id="GO:0016791">
    <property type="term" value="F:phosphatase activity"/>
    <property type="evidence" value="ECO:0007669"/>
    <property type="project" value="InterPro"/>
</dbReference>
<dbReference type="Pfam" id="PF02383">
    <property type="entry name" value="Syja_N"/>
    <property type="match status" value="1"/>
</dbReference>